<dbReference type="Pfam" id="PF01636">
    <property type="entry name" value="APH"/>
    <property type="match status" value="1"/>
</dbReference>
<organism evidence="2 3">
    <name type="scientific">Kribbella antibiotica</name>
    <dbReference type="NCBI Taxonomy" id="190195"/>
    <lineage>
        <taxon>Bacteria</taxon>
        <taxon>Bacillati</taxon>
        <taxon>Actinomycetota</taxon>
        <taxon>Actinomycetes</taxon>
        <taxon>Propionibacteriales</taxon>
        <taxon>Kribbellaceae</taxon>
        <taxon>Kribbella</taxon>
    </lineage>
</organism>
<feature type="domain" description="Aminoglycoside phosphotransferase" evidence="1">
    <location>
        <begin position="15"/>
        <end position="227"/>
    </location>
</feature>
<dbReference type="Gene3D" id="3.90.1200.10">
    <property type="match status" value="1"/>
</dbReference>
<dbReference type="SUPFAM" id="SSF56112">
    <property type="entry name" value="Protein kinase-like (PK-like)"/>
    <property type="match status" value="1"/>
</dbReference>
<comment type="caution">
    <text evidence="2">The sequence shown here is derived from an EMBL/GenBank/DDBJ whole genome shotgun (WGS) entry which is preliminary data.</text>
</comment>
<dbReference type="OrthoDB" id="4020008at2"/>
<proteinExistence type="predicted"/>
<accession>A0A4R4ZFS1</accession>
<dbReference type="InterPro" id="IPR002575">
    <property type="entry name" value="Aminoglycoside_PTrfase"/>
</dbReference>
<dbReference type="Proteomes" id="UP000295124">
    <property type="component" value="Unassembled WGS sequence"/>
</dbReference>
<evidence type="ECO:0000313" key="3">
    <source>
        <dbReference type="Proteomes" id="UP000295124"/>
    </source>
</evidence>
<evidence type="ECO:0000313" key="2">
    <source>
        <dbReference type="EMBL" id="TDD56880.1"/>
    </source>
</evidence>
<sequence length="263" mass="29146">MGAQGWVRKEWFERRPDDVRLMQAFLDEIPELPVRTPRIREIGAAGSGLAVSIEDKLTGTPLPSADVAENDALDAFVAVVEALGTTTAGPASKALFVLNEPFWLPGLSWGESFAALVRRRAEASYRHFERDVTDFPALLDSVTRRLASIELEKLSIVHGDVCPPNLLMDGPRPAALLDWGFYSMAGDNTLDAALAAGFFDMYGPDARRLDTLLLKRFEALGHDRERMYLYRQAYAITTATIYDAEAGDGHYAWCVADLNRLPR</sequence>
<dbReference type="EMBL" id="SMKX01000081">
    <property type="protein sequence ID" value="TDD56880.1"/>
    <property type="molecule type" value="Genomic_DNA"/>
</dbReference>
<dbReference type="AlphaFoldDB" id="A0A4R4ZFS1"/>
<keyword evidence="3" id="KW-1185">Reference proteome</keyword>
<gene>
    <name evidence="2" type="ORF">E1263_24885</name>
</gene>
<reference evidence="2 3" key="1">
    <citation type="submission" date="2019-03" db="EMBL/GenBank/DDBJ databases">
        <title>Draft genome sequences of novel Actinobacteria.</title>
        <authorList>
            <person name="Sahin N."/>
            <person name="Ay H."/>
            <person name="Saygin H."/>
        </authorList>
    </citation>
    <scope>NUCLEOTIDE SEQUENCE [LARGE SCALE GENOMIC DNA]</scope>
    <source>
        <strain evidence="2 3">JCM 13523</strain>
    </source>
</reference>
<dbReference type="GO" id="GO:0016740">
    <property type="term" value="F:transferase activity"/>
    <property type="evidence" value="ECO:0007669"/>
    <property type="project" value="UniProtKB-KW"/>
</dbReference>
<name>A0A4R4ZFS1_9ACTN</name>
<protein>
    <submittedName>
        <fullName evidence="2">Aminoglycoside phosphotransferase family protein</fullName>
    </submittedName>
</protein>
<evidence type="ECO:0000259" key="1">
    <source>
        <dbReference type="Pfam" id="PF01636"/>
    </source>
</evidence>
<dbReference type="InterPro" id="IPR011009">
    <property type="entry name" value="Kinase-like_dom_sf"/>
</dbReference>
<dbReference type="RefSeq" id="WP_132171429.1">
    <property type="nucleotide sequence ID" value="NZ_SMKX01000081.1"/>
</dbReference>
<keyword evidence="2" id="KW-0808">Transferase</keyword>